<comment type="caution">
    <text evidence="2">The sequence shown here is derived from an EMBL/GenBank/DDBJ whole genome shotgun (WGS) entry which is preliminary data.</text>
</comment>
<dbReference type="SUPFAM" id="SSF54427">
    <property type="entry name" value="NTF2-like"/>
    <property type="match status" value="1"/>
</dbReference>
<dbReference type="RefSeq" id="WP_248941351.1">
    <property type="nucleotide sequence ID" value="NZ_JAKIKS010000070.1"/>
</dbReference>
<dbReference type="Gene3D" id="3.10.450.50">
    <property type="match status" value="1"/>
</dbReference>
<dbReference type="EMBL" id="JAKIKS010000070">
    <property type="protein sequence ID" value="MCL1126019.1"/>
    <property type="molecule type" value="Genomic_DNA"/>
</dbReference>
<name>A0ABT0LE81_9GAMM</name>
<protein>
    <submittedName>
        <fullName evidence="2">Ester cyclase</fullName>
    </submittedName>
</protein>
<keyword evidence="3" id="KW-1185">Reference proteome</keyword>
<evidence type="ECO:0000256" key="1">
    <source>
        <dbReference type="SAM" id="MobiDB-lite"/>
    </source>
</evidence>
<proteinExistence type="predicted"/>
<feature type="region of interest" description="Disordered" evidence="1">
    <location>
        <begin position="183"/>
        <end position="203"/>
    </location>
</feature>
<reference evidence="2 3" key="1">
    <citation type="submission" date="2022-01" db="EMBL/GenBank/DDBJ databases">
        <title>Whole genome-based taxonomy of the Shewanellaceae.</title>
        <authorList>
            <person name="Martin-Rodriguez A.J."/>
        </authorList>
    </citation>
    <scope>NUCLEOTIDE SEQUENCE [LARGE SCALE GENOMIC DNA]</scope>
    <source>
        <strain evidence="2 3">DSM 17177</strain>
    </source>
</reference>
<organism evidence="2 3">
    <name type="scientific">Shewanella surugensis</name>
    <dbReference type="NCBI Taxonomy" id="212020"/>
    <lineage>
        <taxon>Bacteria</taxon>
        <taxon>Pseudomonadati</taxon>
        <taxon>Pseudomonadota</taxon>
        <taxon>Gammaproteobacteria</taxon>
        <taxon>Alteromonadales</taxon>
        <taxon>Shewanellaceae</taxon>
        <taxon>Shewanella</taxon>
    </lineage>
</organism>
<accession>A0ABT0LE81</accession>
<evidence type="ECO:0000313" key="2">
    <source>
        <dbReference type="EMBL" id="MCL1126019.1"/>
    </source>
</evidence>
<evidence type="ECO:0000313" key="3">
    <source>
        <dbReference type="Proteomes" id="UP001203423"/>
    </source>
</evidence>
<dbReference type="Pfam" id="PF07366">
    <property type="entry name" value="SnoaL"/>
    <property type="match status" value="1"/>
</dbReference>
<dbReference type="PANTHER" id="PTHR38436:SF1">
    <property type="entry name" value="ESTER CYCLASE"/>
    <property type="match status" value="1"/>
</dbReference>
<dbReference type="InterPro" id="IPR032710">
    <property type="entry name" value="NTF2-like_dom_sf"/>
</dbReference>
<gene>
    <name evidence="2" type="ORF">L2764_16455</name>
</gene>
<dbReference type="Proteomes" id="UP001203423">
    <property type="component" value="Unassembled WGS sequence"/>
</dbReference>
<dbReference type="PANTHER" id="PTHR38436">
    <property type="entry name" value="POLYKETIDE CYCLASE SNOAL-LIKE DOMAIN"/>
    <property type="match status" value="1"/>
</dbReference>
<sequence>MALSKRTSPLRLLILIFMTSVNHLALASSLKPLDKQQTSLENNKELSTLSLNMWASNNTVNPEQVFVKKYINHQVPSITGQVAAESLTQRETLVSQYHASFSDATVKILRQVAENEFVTTYWEFTATQTDEYLGLASTGKRISWSGVEIDRIEDHKIAESWVIWDMYSMFTQLGILKSPKSLQSLSDNANNEQKKSSRKIKRP</sequence>
<dbReference type="InterPro" id="IPR009959">
    <property type="entry name" value="Cyclase_SnoaL-like"/>
</dbReference>